<dbReference type="RefSeq" id="WP_143096930.1">
    <property type="nucleotide sequence ID" value="NZ_BJXR01000012.1"/>
</dbReference>
<evidence type="ECO:0000313" key="10">
    <source>
        <dbReference type="EMBL" id="SES95381.1"/>
    </source>
</evidence>
<dbReference type="EMBL" id="BJXR01000012">
    <property type="protein sequence ID" value="GEN05778.1"/>
    <property type="molecule type" value="Genomic_DNA"/>
</dbReference>
<dbReference type="Proteomes" id="UP000183760">
    <property type="component" value="Unassembled WGS sequence"/>
</dbReference>
<feature type="domain" description="NfeD1b N-terminal" evidence="8">
    <location>
        <begin position="31"/>
        <end position="182"/>
    </location>
</feature>
<feature type="transmembrane region" description="Helical" evidence="5">
    <location>
        <begin position="345"/>
        <end position="365"/>
    </location>
</feature>
<dbReference type="OrthoDB" id="5289056at2"/>
<dbReference type="SUPFAM" id="SSF141322">
    <property type="entry name" value="NfeD domain-like"/>
    <property type="match status" value="1"/>
</dbReference>
<dbReference type="Pfam" id="PF25145">
    <property type="entry name" value="NfeD1b_N"/>
    <property type="match status" value="1"/>
</dbReference>
<evidence type="ECO:0000256" key="3">
    <source>
        <dbReference type="ARBA" id="ARBA00022989"/>
    </source>
</evidence>
<keyword evidence="9" id="KW-0378">Hydrolase</keyword>
<dbReference type="GO" id="GO:0006508">
    <property type="term" value="P:proteolysis"/>
    <property type="evidence" value="ECO:0007669"/>
    <property type="project" value="UniProtKB-KW"/>
</dbReference>
<comment type="caution">
    <text evidence="9">The sequence shown here is derived from an EMBL/GenBank/DDBJ whole genome shotgun (WGS) entry which is preliminary data.</text>
</comment>
<reference evidence="10 11" key="1">
    <citation type="submission" date="2016-10" db="EMBL/GenBank/DDBJ databases">
        <authorList>
            <person name="Varghese N."/>
            <person name="Submissions S."/>
        </authorList>
    </citation>
    <scope>NUCLEOTIDE SEQUENCE [LARGE SCALE GENOMIC DNA]</scope>
    <source>
        <strain evidence="10 11">DSM 16525</strain>
    </source>
</reference>
<dbReference type="Gene3D" id="2.40.50.140">
    <property type="entry name" value="Nucleic acid-binding proteins"/>
    <property type="match status" value="1"/>
</dbReference>
<accession>A0A511SX96</accession>
<evidence type="ECO:0000259" key="6">
    <source>
        <dbReference type="Pfam" id="PF01957"/>
    </source>
</evidence>
<evidence type="ECO:0000313" key="11">
    <source>
        <dbReference type="Proteomes" id="UP000183760"/>
    </source>
</evidence>
<protein>
    <submittedName>
        <fullName evidence="10">Nodulation efficiency protein NfeD</fullName>
    </submittedName>
    <submittedName>
        <fullName evidence="9">Serine protease</fullName>
    </submittedName>
</protein>
<evidence type="ECO:0000256" key="2">
    <source>
        <dbReference type="ARBA" id="ARBA00022692"/>
    </source>
</evidence>
<dbReference type="Pfam" id="PF01957">
    <property type="entry name" value="NfeD"/>
    <property type="match status" value="1"/>
</dbReference>
<feature type="transmembrane region" description="Helical" evidence="5">
    <location>
        <begin position="287"/>
        <end position="304"/>
    </location>
</feature>
<dbReference type="AlphaFoldDB" id="A0A511SX96"/>
<sequence length="438" mass="45474">MGLLLSLSLGLLAATPPTEVPHDTVARCELDGVVDSGSGAYLVDCVRRAELGGHSALLVRLDTPGGSLEATHAIVRAFLGSSVPVLVWVGPSGAHAGSAGVFITLASNVASMAPGTRIGAAHPVVGLTGEDPETAGGTQLARKAENDTVAFAESIAKQRGRNASWAASAVRDSIAVSADQARELRVVEYLSSSEEEFLDQVHGRAVQVASGDTVRLDTRDARFVELAPGVSQRLVHAIAHPSLVYLLFLMAALGLVVELTHPGGIAPGLLGAVALVLALMASSALPVRMGALLLLLLGVALIVAELFVTSGLLGAAGVVLLGLGGLFLVDRFDPGWFVDPSFRVTWAWLVPTTLVLAGATAYIAWRGAQTRKLPQLGGDAGLVGEEGTTLSPTSPENGEVFVHGERWRATSPKPIRRGAHVVVRRVDGLTLFVDEVKP</sequence>
<feature type="domain" description="NfeD-like C-terminal" evidence="6">
    <location>
        <begin position="381"/>
        <end position="434"/>
    </location>
</feature>
<keyword evidence="9" id="KW-0645">Protease</keyword>
<evidence type="ECO:0000259" key="7">
    <source>
        <dbReference type="Pfam" id="PF24961"/>
    </source>
</evidence>
<dbReference type="SUPFAM" id="SSF52096">
    <property type="entry name" value="ClpP/crotonase"/>
    <property type="match status" value="1"/>
</dbReference>
<organism evidence="9 12">
    <name type="scientific">Myxococcus fulvus</name>
    <dbReference type="NCBI Taxonomy" id="33"/>
    <lineage>
        <taxon>Bacteria</taxon>
        <taxon>Pseudomonadati</taxon>
        <taxon>Myxococcota</taxon>
        <taxon>Myxococcia</taxon>
        <taxon>Myxococcales</taxon>
        <taxon>Cystobacterineae</taxon>
        <taxon>Myxococcaceae</taxon>
        <taxon>Myxococcus</taxon>
    </lineage>
</organism>
<dbReference type="GO" id="GO:0016020">
    <property type="term" value="C:membrane"/>
    <property type="evidence" value="ECO:0007669"/>
    <property type="project" value="UniProtKB-SubCell"/>
</dbReference>
<evidence type="ECO:0000313" key="12">
    <source>
        <dbReference type="Proteomes" id="UP000321514"/>
    </source>
</evidence>
<evidence type="ECO:0000256" key="1">
    <source>
        <dbReference type="ARBA" id="ARBA00004141"/>
    </source>
</evidence>
<dbReference type="InterPro" id="IPR012340">
    <property type="entry name" value="NA-bd_OB-fold"/>
</dbReference>
<proteinExistence type="predicted"/>
<dbReference type="InterPro" id="IPR029045">
    <property type="entry name" value="ClpP/crotonase-like_dom_sf"/>
</dbReference>
<feature type="transmembrane region" description="Helical" evidence="5">
    <location>
        <begin position="264"/>
        <end position="281"/>
    </location>
</feature>
<evidence type="ECO:0000256" key="5">
    <source>
        <dbReference type="SAM" id="Phobius"/>
    </source>
</evidence>
<feature type="domain" description="NfeD integral membrane" evidence="7">
    <location>
        <begin position="243"/>
        <end position="366"/>
    </location>
</feature>
<dbReference type="STRING" id="1334629.MFUL124B02_04290"/>
<dbReference type="PANTHER" id="PTHR33507:SF4">
    <property type="entry name" value="NODULATION COMPETITIVENESS PROTEIN NFED"/>
    <property type="match status" value="1"/>
</dbReference>
<dbReference type="InterPro" id="IPR052165">
    <property type="entry name" value="Membrane_assoc_protease"/>
</dbReference>
<dbReference type="GO" id="GO:0008233">
    <property type="term" value="F:peptidase activity"/>
    <property type="evidence" value="ECO:0007669"/>
    <property type="project" value="UniProtKB-KW"/>
</dbReference>
<evidence type="ECO:0000256" key="4">
    <source>
        <dbReference type="ARBA" id="ARBA00023136"/>
    </source>
</evidence>
<dbReference type="InterPro" id="IPR056739">
    <property type="entry name" value="NfeD_membrane"/>
</dbReference>
<dbReference type="InterPro" id="IPR056738">
    <property type="entry name" value="NfeD1b_N"/>
</dbReference>
<evidence type="ECO:0000259" key="8">
    <source>
        <dbReference type="Pfam" id="PF25145"/>
    </source>
</evidence>
<keyword evidence="2 5" id="KW-0812">Transmembrane</keyword>
<gene>
    <name evidence="9" type="ORF">MFU01_08150</name>
    <name evidence="10" type="ORF">SAMN05443572_101674</name>
</gene>
<dbReference type="InterPro" id="IPR002810">
    <property type="entry name" value="NfeD-like_C"/>
</dbReference>
<keyword evidence="3 5" id="KW-1133">Transmembrane helix</keyword>
<dbReference type="Pfam" id="PF24961">
    <property type="entry name" value="NfeD_membrane"/>
    <property type="match status" value="1"/>
</dbReference>
<dbReference type="PANTHER" id="PTHR33507">
    <property type="entry name" value="INNER MEMBRANE PROTEIN YBBJ"/>
    <property type="match status" value="1"/>
</dbReference>
<evidence type="ECO:0000313" key="9">
    <source>
        <dbReference type="EMBL" id="GEN05778.1"/>
    </source>
</evidence>
<feature type="transmembrane region" description="Helical" evidence="5">
    <location>
        <begin position="311"/>
        <end position="329"/>
    </location>
</feature>
<keyword evidence="4 5" id="KW-0472">Membrane</keyword>
<name>A0A511SX96_MYXFU</name>
<comment type="subcellular location">
    <subcellularLocation>
        <location evidence="1">Membrane</location>
        <topology evidence="1">Multi-pass membrane protein</topology>
    </subcellularLocation>
</comment>
<dbReference type="CDD" id="cd07020">
    <property type="entry name" value="Clp_protease_NfeD_1"/>
    <property type="match status" value="1"/>
</dbReference>
<feature type="transmembrane region" description="Helical" evidence="5">
    <location>
        <begin position="238"/>
        <end position="257"/>
    </location>
</feature>
<keyword evidence="11" id="KW-1185">Reference proteome</keyword>
<dbReference type="Proteomes" id="UP000321514">
    <property type="component" value="Unassembled WGS sequence"/>
</dbReference>
<dbReference type="EMBL" id="FOIB01000001">
    <property type="protein sequence ID" value="SES95381.1"/>
    <property type="molecule type" value="Genomic_DNA"/>
</dbReference>
<dbReference type="Gene3D" id="3.90.226.10">
    <property type="entry name" value="2-enoyl-CoA Hydratase, Chain A, domain 1"/>
    <property type="match status" value="1"/>
</dbReference>
<reference evidence="9 12" key="2">
    <citation type="submission" date="2019-07" db="EMBL/GenBank/DDBJ databases">
        <title>Whole genome shotgun sequence of Myxococcus fulvus NBRC 100333.</title>
        <authorList>
            <person name="Hosoyama A."/>
            <person name="Uohara A."/>
            <person name="Ohji S."/>
            <person name="Ichikawa N."/>
        </authorList>
    </citation>
    <scope>NUCLEOTIDE SEQUENCE [LARGE SCALE GENOMIC DNA]</scope>
    <source>
        <strain evidence="9 12">NBRC 100333</strain>
    </source>
</reference>